<keyword evidence="2" id="KW-1185">Reference proteome</keyword>
<name>A0A212S465_9PROT</name>
<evidence type="ECO:0000313" key="2">
    <source>
        <dbReference type="Proteomes" id="UP000197065"/>
    </source>
</evidence>
<dbReference type="EMBL" id="FYEH01000025">
    <property type="protein sequence ID" value="SNB79936.1"/>
    <property type="molecule type" value="Genomic_DNA"/>
</dbReference>
<proteinExistence type="predicted"/>
<gene>
    <name evidence="1" type="ORF">SAMN07250955_1252</name>
</gene>
<dbReference type="AlphaFoldDB" id="A0A212S465"/>
<accession>A0A212S465</accession>
<dbReference type="Proteomes" id="UP000197065">
    <property type="component" value="Unassembled WGS sequence"/>
</dbReference>
<organism evidence="1 2">
    <name type="scientific">Arboricoccus pini</name>
    <dbReference type="NCBI Taxonomy" id="1963835"/>
    <lineage>
        <taxon>Bacteria</taxon>
        <taxon>Pseudomonadati</taxon>
        <taxon>Pseudomonadota</taxon>
        <taxon>Alphaproteobacteria</taxon>
        <taxon>Geminicoccales</taxon>
        <taxon>Geminicoccaceae</taxon>
        <taxon>Arboricoccus</taxon>
    </lineage>
</organism>
<reference evidence="1 2" key="1">
    <citation type="submission" date="2017-06" db="EMBL/GenBank/DDBJ databases">
        <authorList>
            <person name="Kim H.J."/>
            <person name="Triplett B.A."/>
        </authorList>
    </citation>
    <scope>NUCLEOTIDE SEQUENCE [LARGE SCALE GENOMIC DNA]</scope>
    <source>
        <strain evidence="1 2">B29T1</strain>
    </source>
</reference>
<protein>
    <submittedName>
        <fullName evidence="1">Uncharacterized protein</fullName>
    </submittedName>
</protein>
<evidence type="ECO:0000313" key="1">
    <source>
        <dbReference type="EMBL" id="SNB79936.1"/>
    </source>
</evidence>
<sequence length="181" mass="21215">MNNANKSLSQPNPDKIVWNKSVEDCDVLDKPKLQTFRDKRCLWIGWLSGEDPSSIERQLREMCLNYVIFRMLNEALRLIIRDNTRSPLRDPSLFAFITNGFLASQILCIRRLNEKNNKNPNKEVVSIKRLVEDIFRICIYLPEKVLWDIMGRLLTQSRNVACRKQRLPISLPTLERQSKVS</sequence>